<accession>A0ABU6DY78</accession>
<dbReference type="Proteomes" id="UP001339883">
    <property type="component" value="Unassembled WGS sequence"/>
</dbReference>
<dbReference type="EMBL" id="VTDN01000017">
    <property type="protein sequence ID" value="MEB5477847.1"/>
    <property type="molecule type" value="Genomic_DNA"/>
</dbReference>
<dbReference type="Pfam" id="PF10067">
    <property type="entry name" value="DUF2306"/>
    <property type="match status" value="1"/>
</dbReference>
<feature type="transmembrane region" description="Helical" evidence="1">
    <location>
        <begin position="155"/>
        <end position="182"/>
    </location>
</feature>
<organism evidence="2 3">
    <name type="scientific">Acinetobacter pollinis</name>
    <dbReference type="NCBI Taxonomy" id="2605270"/>
    <lineage>
        <taxon>Bacteria</taxon>
        <taxon>Pseudomonadati</taxon>
        <taxon>Pseudomonadota</taxon>
        <taxon>Gammaproteobacteria</taxon>
        <taxon>Moraxellales</taxon>
        <taxon>Moraxellaceae</taxon>
        <taxon>Acinetobacter</taxon>
    </lineage>
</organism>
<dbReference type="InterPro" id="IPR018750">
    <property type="entry name" value="DUF2306_membrane"/>
</dbReference>
<sequence>MYHFKLNNLLNKILLLIVSVITLDFLIVPKEIRRELLIKLIGPEYAVNQLNEFSNNPKIILIHVILGMSFICLFLLQSSSKVSISMPKAHKTVGYIFLIVANLLTLTGTLTAIFYPFSGQASVLPNIFFEILIIIFTIYAIQFARQKKFINHQIYVSRIIAICLGIGFSRILIFILVIIFTIPPKEAFAQAFWFGSSLAFFLNEFFYAQKLYIQQK</sequence>
<comment type="caution">
    <text evidence="2">The sequence shown here is derived from an EMBL/GenBank/DDBJ whole genome shotgun (WGS) entry which is preliminary data.</text>
</comment>
<gene>
    <name evidence="2" type="ORF">I2F25_12510</name>
</gene>
<evidence type="ECO:0000256" key="1">
    <source>
        <dbReference type="SAM" id="Phobius"/>
    </source>
</evidence>
<keyword evidence="3" id="KW-1185">Reference proteome</keyword>
<feature type="transmembrane region" description="Helical" evidence="1">
    <location>
        <begin position="59"/>
        <end position="76"/>
    </location>
</feature>
<protein>
    <submittedName>
        <fullName evidence="2">DUF2306 domain-containing protein</fullName>
    </submittedName>
</protein>
<dbReference type="RefSeq" id="WP_325776233.1">
    <property type="nucleotide sequence ID" value="NZ_VTDN01000017.1"/>
</dbReference>
<evidence type="ECO:0000313" key="2">
    <source>
        <dbReference type="EMBL" id="MEB5477847.1"/>
    </source>
</evidence>
<proteinExistence type="predicted"/>
<feature type="transmembrane region" description="Helical" evidence="1">
    <location>
        <begin position="123"/>
        <end position="143"/>
    </location>
</feature>
<evidence type="ECO:0000313" key="3">
    <source>
        <dbReference type="Proteomes" id="UP001339883"/>
    </source>
</evidence>
<keyword evidence="1" id="KW-0812">Transmembrane</keyword>
<feature type="transmembrane region" description="Helical" evidence="1">
    <location>
        <begin position="188"/>
        <end position="208"/>
    </location>
</feature>
<name>A0ABU6DY78_9GAMM</name>
<feature type="transmembrane region" description="Helical" evidence="1">
    <location>
        <begin position="9"/>
        <end position="28"/>
    </location>
</feature>
<keyword evidence="1" id="KW-1133">Transmembrane helix</keyword>
<reference evidence="2 3" key="1">
    <citation type="submission" date="2019-08" db="EMBL/GenBank/DDBJ databases">
        <title>Five species of Acinetobacter isolated from floral nectar and animal pollinators.</title>
        <authorList>
            <person name="Hendry T.A."/>
        </authorList>
    </citation>
    <scope>NUCLEOTIDE SEQUENCE [LARGE SCALE GENOMIC DNA]</scope>
    <source>
        <strain evidence="2 3">MD18.27</strain>
    </source>
</reference>
<keyword evidence="1" id="KW-0472">Membrane</keyword>
<feature type="transmembrane region" description="Helical" evidence="1">
    <location>
        <begin position="96"/>
        <end position="117"/>
    </location>
</feature>